<dbReference type="AlphaFoldDB" id="A0A381VQE7"/>
<dbReference type="InterPro" id="IPR050114">
    <property type="entry name" value="UPF0173_UPF0282_UlaG_hydrolase"/>
</dbReference>
<dbReference type="PANTHER" id="PTHR43546">
    <property type="entry name" value="UPF0173 METAL-DEPENDENT HYDROLASE MJ1163-RELATED"/>
    <property type="match status" value="1"/>
</dbReference>
<dbReference type="InterPro" id="IPR036866">
    <property type="entry name" value="RibonucZ/Hydroxyglut_hydro"/>
</dbReference>
<name>A0A381VQE7_9ZZZZ</name>
<dbReference type="EMBL" id="UINC01009485">
    <property type="protein sequence ID" value="SVA42530.1"/>
    <property type="molecule type" value="Genomic_DNA"/>
</dbReference>
<proteinExistence type="predicted"/>
<sequence>MTRFVFGLALAGALTAQAADKIKTAKGDLEVHPVRHGTVVFKWNGKTVFVDPVGGAAPFKPYGVPDLVLVTDIHGDHFNKGTLEAIVKDKTVVITPEAVAALAPEGLKKRITTLANGKLVEKLGVKIEAVPMYNLTAARLRFHNKGRGNGYVMTFGGKRVYVSGDTEDIPEMRALKKIDAAFVCMNLPYTMTPEQAADAVREFKPKVVYPYHYRGSDTAKFEKLVGDASEVRLRDWYKK</sequence>
<dbReference type="PANTHER" id="PTHR43546:SF3">
    <property type="entry name" value="UPF0173 METAL-DEPENDENT HYDROLASE MJ1163"/>
    <property type="match status" value="1"/>
</dbReference>
<organism evidence="1">
    <name type="scientific">marine metagenome</name>
    <dbReference type="NCBI Taxonomy" id="408172"/>
    <lineage>
        <taxon>unclassified sequences</taxon>
        <taxon>metagenomes</taxon>
        <taxon>ecological metagenomes</taxon>
    </lineage>
</organism>
<gene>
    <name evidence="1" type="ORF">METZ01_LOCUS95384</name>
</gene>
<reference evidence="1" key="1">
    <citation type="submission" date="2018-05" db="EMBL/GenBank/DDBJ databases">
        <authorList>
            <person name="Lanie J.A."/>
            <person name="Ng W.-L."/>
            <person name="Kazmierczak K.M."/>
            <person name="Andrzejewski T.M."/>
            <person name="Davidsen T.M."/>
            <person name="Wayne K.J."/>
            <person name="Tettelin H."/>
            <person name="Glass J.I."/>
            <person name="Rusch D."/>
            <person name="Podicherti R."/>
            <person name="Tsui H.-C.T."/>
            <person name="Winkler M.E."/>
        </authorList>
    </citation>
    <scope>NUCLEOTIDE SEQUENCE</scope>
</reference>
<protein>
    <recommendedName>
        <fullName evidence="2">Metallo-beta-lactamase domain-containing protein</fullName>
    </recommendedName>
</protein>
<dbReference type="Pfam" id="PF13483">
    <property type="entry name" value="Lactamase_B_3"/>
    <property type="match status" value="1"/>
</dbReference>
<dbReference type="Gene3D" id="3.60.15.10">
    <property type="entry name" value="Ribonuclease Z/Hydroxyacylglutathione hydrolase-like"/>
    <property type="match status" value="1"/>
</dbReference>
<dbReference type="SUPFAM" id="SSF56281">
    <property type="entry name" value="Metallo-hydrolase/oxidoreductase"/>
    <property type="match status" value="1"/>
</dbReference>
<evidence type="ECO:0008006" key="2">
    <source>
        <dbReference type="Google" id="ProtNLM"/>
    </source>
</evidence>
<accession>A0A381VQE7</accession>
<evidence type="ECO:0000313" key="1">
    <source>
        <dbReference type="EMBL" id="SVA42530.1"/>
    </source>
</evidence>